<feature type="transmembrane region" description="Helical" evidence="6">
    <location>
        <begin position="412"/>
        <end position="431"/>
    </location>
</feature>
<feature type="transmembrane region" description="Helical" evidence="6">
    <location>
        <begin position="267"/>
        <end position="287"/>
    </location>
</feature>
<keyword evidence="3 6" id="KW-0812">Transmembrane</keyword>
<dbReference type="EMBL" id="CP016303">
    <property type="protein sequence ID" value="ASX26323.1"/>
    <property type="molecule type" value="Genomic_DNA"/>
</dbReference>
<feature type="transmembrane region" description="Helical" evidence="6">
    <location>
        <begin position="202"/>
        <end position="223"/>
    </location>
</feature>
<feature type="transmembrane region" description="Helical" evidence="6">
    <location>
        <begin position="26"/>
        <end position="48"/>
    </location>
</feature>
<feature type="transmembrane region" description="Helical" evidence="6">
    <location>
        <begin position="138"/>
        <end position="156"/>
    </location>
</feature>
<dbReference type="AlphaFoldDB" id="A0A249DXQ4"/>
<proteinExistence type="inferred from homology"/>
<dbReference type="GO" id="GO:0005886">
    <property type="term" value="C:plasma membrane"/>
    <property type="evidence" value="ECO:0007669"/>
    <property type="project" value="TreeGrafter"/>
</dbReference>
<feature type="transmembrane region" description="Helical" evidence="6">
    <location>
        <begin position="235"/>
        <end position="261"/>
    </location>
</feature>
<dbReference type="PANTHER" id="PTHR30569:SF0">
    <property type="entry name" value="CYTOSINE PERMEASE"/>
    <property type="match status" value="1"/>
</dbReference>
<protein>
    <submittedName>
        <fullName evidence="7">Allantoin permease</fullName>
    </submittedName>
</protein>
<feature type="transmembrane region" description="Helical" evidence="6">
    <location>
        <begin position="60"/>
        <end position="83"/>
    </location>
</feature>
<evidence type="ECO:0000256" key="1">
    <source>
        <dbReference type="ARBA" id="ARBA00004141"/>
    </source>
</evidence>
<comment type="subcellular location">
    <subcellularLocation>
        <location evidence="1">Membrane</location>
        <topology evidence="1">Multi-pass membrane protein</topology>
    </subcellularLocation>
</comment>
<comment type="similarity">
    <text evidence="2">Belongs to the purine-cytosine permease (2.A.39) family.</text>
</comment>
<accession>A0A249DXQ4</accession>
<evidence type="ECO:0000256" key="2">
    <source>
        <dbReference type="ARBA" id="ARBA00008974"/>
    </source>
</evidence>
<evidence type="ECO:0000313" key="8">
    <source>
        <dbReference type="Proteomes" id="UP000216438"/>
    </source>
</evidence>
<reference evidence="8" key="1">
    <citation type="submission" date="2016-06" db="EMBL/GenBank/DDBJ databases">
        <authorList>
            <person name="Chen W."/>
            <person name="Hasegawa D.K."/>
        </authorList>
    </citation>
    <scope>NUCLEOTIDE SEQUENCE [LARGE SCALE GENOMIC DNA]</scope>
    <source>
        <strain evidence="8">MEAM1</strain>
    </source>
</reference>
<reference evidence="7 8" key="2">
    <citation type="submission" date="2017-09" db="EMBL/GenBank/DDBJ databases">
        <title>The genome of whitefly Bemisia tabaci, a global crop pest, provides novel insights into virus transmission, host adaptation and insecticide resistance.</title>
        <authorList>
            <person name="Kaur N."/>
            <person name="Kliot A."/>
            <person name="Pinheiro P.V."/>
            <person name="Luan J."/>
            <person name="Zheng Y."/>
            <person name="Liu W."/>
            <person name="Sun H."/>
            <person name="Yang X."/>
            <person name="Xu Y."/>
            <person name="Luo Y."/>
            <person name="Kruse A."/>
            <person name="Fisher T.W."/>
            <person name="Nelson D.R."/>
            <person name="Elimelech M."/>
            <person name="MacCoss M."/>
            <person name="Johnson R."/>
            <person name="Cohen E."/>
            <person name="Hunter W.B."/>
            <person name="Brown J.K."/>
            <person name="Jander G."/>
            <person name="Cilia M."/>
            <person name="Douglas A.E."/>
            <person name="Ghanim M."/>
            <person name="Simmons A.M."/>
            <person name="Wintermantel W.M."/>
            <person name="Ling K.-S."/>
            <person name="Fei Z."/>
        </authorList>
    </citation>
    <scope>NUCLEOTIDE SEQUENCE [LARGE SCALE GENOMIC DNA]</scope>
    <source>
        <strain evidence="7 8">MEAM1</strain>
    </source>
</reference>
<feature type="transmembrane region" description="Helical" evidence="6">
    <location>
        <begin position="95"/>
        <end position="118"/>
    </location>
</feature>
<sequence length="436" mass="46723">MVEIMKNKLPNTHDFSFMRVPLDCRYSLFTMVMVRIGIMTALGQFMLGAMLGHAMPFYDALLATFLGSMLLEFVSLGLGIAGAREGFSTSQLARWCGFGLYGSSMVSILIVLSLIGWFGVQNAILANGLNYALNNKPGFVTSALLSGLGLTALMTFGFRALGWIAIVTVPLFMLVVGWIVCELLAGYHLIELMTTLPTGQPMTLGMAATAVGGGYIVTSVTTADIGRYCQNSRHVFWMITLSIIVGEFVVNSIAILIAHALNTSDVVTIMTQTAGWIGLLAVILSALKINDSNLYSSSLALLSAVEGISGRKLSYVGLTLALGTAGTLLTVAGILEKFTGFLILLGVIFPPVAGVMLCDYWLLKTHRVELDESRRLQQMPDPKILPAVGWNGVIACLAGILTGLMIKMGIPSLNSLLVSITVYALLNGYPFKKAVK</sequence>
<dbReference type="Proteomes" id="UP000216438">
    <property type="component" value="Chromosome"/>
</dbReference>
<feature type="transmembrane region" description="Helical" evidence="6">
    <location>
        <begin position="384"/>
        <end position="406"/>
    </location>
</feature>
<evidence type="ECO:0000256" key="3">
    <source>
        <dbReference type="ARBA" id="ARBA00022692"/>
    </source>
</evidence>
<evidence type="ECO:0000256" key="4">
    <source>
        <dbReference type="ARBA" id="ARBA00022989"/>
    </source>
</evidence>
<evidence type="ECO:0000313" key="7">
    <source>
        <dbReference type="EMBL" id="ASX26323.1"/>
    </source>
</evidence>
<organism evidence="7 8">
    <name type="scientific">Candidatus Hamiltonella defensa</name>
    <name type="common">Bemisia tabaci</name>
    <dbReference type="NCBI Taxonomy" id="672795"/>
    <lineage>
        <taxon>Bacteria</taxon>
        <taxon>Pseudomonadati</taxon>
        <taxon>Pseudomonadota</taxon>
        <taxon>Gammaproteobacteria</taxon>
        <taxon>Enterobacterales</taxon>
        <taxon>Enterobacteriaceae</taxon>
        <taxon>aphid secondary symbionts</taxon>
        <taxon>Candidatus Williamhamiltonella</taxon>
    </lineage>
</organism>
<dbReference type="Gene3D" id="1.10.4160.10">
    <property type="entry name" value="Hydantoin permease"/>
    <property type="match status" value="1"/>
</dbReference>
<feature type="transmembrane region" description="Helical" evidence="6">
    <location>
        <begin position="341"/>
        <end position="363"/>
    </location>
</feature>
<feature type="transmembrane region" description="Helical" evidence="6">
    <location>
        <begin position="313"/>
        <end position="335"/>
    </location>
</feature>
<dbReference type="CDD" id="cd11484">
    <property type="entry name" value="SLC-NCS1sbd_CobB-like"/>
    <property type="match status" value="1"/>
</dbReference>
<gene>
    <name evidence="7" type="ORF">BA171_04375</name>
</gene>
<keyword evidence="4 6" id="KW-1133">Transmembrane helix</keyword>
<dbReference type="PANTHER" id="PTHR30569">
    <property type="entry name" value="CYTOSINE TRANSPORTER CODB"/>
    <property type="match status" value="1"/>
</dbReference>
<dbReference type="InterPro" id="IPR001248">
    <property type="entry name" value="Pur-cyt_permease"/>
</dbReference>
<evidence type="ECO:0000256" key="6">
    <source>
        <dbReference type="SAM" id="Phobius"/>
    </source>
</evidence>
<keyword evidence="5 6" id="KW-0472">Membrane</keyword>
<dbReference type="OrthoDB" id="9780088at2"/>
<name>A0A249DXQ4_9ENTR</name>
<feature type="transmembrane region" description="Helical" evidence="6">
    <location>
        <begin position="163"/>
        <end position="190"/>
    </location>
</feature>
<dbReference type="Pfam" id="PF02133">
    <property type="entry name" value="Transp_cyt_pur"/>
    <property type="match status" value="1"/>
</dbReference>
<evidence type="ECO:0000256" key="5">
    <source>
        <dbReference type="ARBA" id="ARBA00023136"/>
    </source>
</evidence>
<dbReference type="InterPro" id="IPR030191">
    <property type="entry name" value="CodB"/>
</dbReference>
<dbReference type="GO" id="GO:0015209">
    <property type="term" value="F:cytosine transmembrane transporter activity"/>
    <property type="evidence" value="ECO:0007669"/>
    <property type="project" value="InterPro"/>
</dbReference>